<evidence type="ECO:0000313" key="1">
    <source>
        <dbReference type="EMBL" id="KAI8419705.1"/>
    </source>
</evidence>
<organism evidence="1 2">
    <name type="scientific">Choristoneura fumiferana</name>
    <name type="common">Spruce budworm moth</name>
    <name type="synonym">Archips fumiferana</name>
    <dbReference type="NCBI Taxonomy" id="7141"/>
    <lineage>
        <taxon>Eukaryota</taxon>
        <taxon>Metazoa</taxon>
        <taxon>Ecdysozoa</taxon>
        <taxon>Arthropoda</taxon>
        <taxon>Hexapoda</taxon>
        <taxon>Insecta</taxon>
        <taxon>Pterygota</taxon>
        <taxon>Neoptera</taxon>
        <taxon>Endopterygota</taxon>
        <taxon>Lepidoptera</taxon>
        <taxon>Glossata</taxon>
        <taxon>Ditrysia</taxon>
        <taxon>Tortricoidea</taxon>
        <taxon>Tortricidae</taxon>
        <taxon>Tortricinae</taxon>
        <taxon>Choristoneura</taxon>
    </lineage>
</organism>
<dbReference type="EMBL" id="CM046114">
    <property type="protein sequence ID" value="KAI8419705.1"/>
    <property type="molecule type" value="Genomic_DNA"/>
</dbReference>
<keyword evidence="2" id="KW-1185">Reference proteome</keyword>
<reference evidence="1 2" key="1">
    <citation type="journal article" date="2022" name="Genome Biol. Evol.">
        <title>The Spruce Budworm Genome: Reconstructing the Evolutionary History of Antifreeze Proteins.</title>
        <authorList>
            <person name="Beliveau C."/>
            <person name="Gagne P."/>
            <person name="Picq S."/>
            <person name="Vernygora O."/>
            <person name="Keeling C.I."/>
            <person name="Pinkney K."/>
            <person name="Doucet D."/>
            <person name="Wen F."/>
            <person name="Johnston J.S."/>
            <person name="Maaroufi H."/>
            <person name="Boyle B."/>
            <person name="Laroche J."/>
            <person name="Dewar K."/>
            <person name="Juretic N."/>
            <person name="Blackburn G."/>
            <person name="Nisole A."/>
            <person name="Brunet B."/>
            <person name="Brandao M."/>
            <person name="Lumley L."/>
            <person name="Duan J."/>
            <person name="Quan G."/>
            <person name="Lucarotti C.J."/>
            <person name="Roe A.D."/>
            <person name="Sperling F.A.H."/>
            <person name="Levesque R.C."/>
            <person name="Cusson M."/>
        </authorList>
    </citation>
    <scope>NUCLEOTIDE SEQUENCE [LARGE SCALE GENOMIC DNA]</scope>
    <source>
        <strain evidence="1">Glfc:IPQL:Cfum</strain>
    </source>
</reference>
<gene>
    <name evidence="1" type="ORF">MSG28_008392</name>
</gene>
<sequence>MAEVSTTIKVLDGGFSSQLSCHVGDNVDGDPLWTARFLQTRPLDVFKTHYDFLKAGSDIIMTNTYQASVGGFVKYLGITPDAGLELIKSAVSLAKEAREKYLKENTNGDSDRNPLIAGSIGPYGAHLHDGSEYNGAYADATPAATIRDWHRPRLEALIDSGVDLLAFETIPCEKEALVLVEMLKDYPSMKAWLSFSCKDDKHISHGDEFQAVAKKCYDLNPEQILAVGANCTAPANIAGLLSGINDIRDPHIPLIVYPNSGEKYHKDLGWTEGDKLQQLDCYVHGWLDLGVRYIGGCCRTYAEDIRRIHKQKVFGVSARKQRRDERTKSLVKEVEDLREQNLNLKFEISKLKKDIGKLWTSFGWHDDDDDDDDVQNKSCKMYLFKVSKIVTRPGRQRGEQRAFSLCSKCC</sequence>
<dbReference type="Proteomes" id="UP001064048">
    <property type="component" value="Chromosome 14"/>
</dbReference>
<name>A0ACC0J5I1_CHOFU</name>
<evidence type="ECO:0000313" key="2">
    <source>
        <dbReference type="Proteomes" id="UP001064048"/>
    </source>
</evidence>
<protein>
    <submittedName>
        <fullName evidence="1">Uncharacterized protein</fullName>
    </submittedName>
</protein>
<comment type="caution">
    <text evidence="1">The sequence shown here is derived from an EMBL/GenBank/DDBJ whole genome shotgun (WGS) entry which is preliminary data.</text>
</comment>
<proteinExistence type="predicted"/>
<accession>A0ACC0J5I1</accession>